<comment type="subcellular location">
    <subcellularLocation>
        <location evidence="1 5">Bacterial flagellum basal body</location>
    </subcellularLocation>
</comment>
<organism evidence="6 7">
    <name type="scientific">Salmonella bongori (strain ATCC 43975 / DSM 13772 / NCTC 12419)</name>
    <dbReference type="NCBI Taxonomy" id="218493"/>
    <lineage>
        <taxon>Bacteria</taxon>
        <taxon>Pseudomonadati</taxon>
        <taxon>Pseudomonadota</taxon>
        <taxon>Gammaproteobacteria</taxon>
        <taxon>Enterobacterales</taxon>
        <taxon>Enterobacteriaceae</taxon>
        <taxon>Salmonella</taxon>
    </lineage>
</organism>
<keyword evidence="6" id="KW-0966">Cell projection</keyword>
<dbReference type="PRINTS" id="PR01006">
    <property type="entry name" value="FLGHOOKFLIE"/>
</dbReference>
<evidence type="ECO:0000256" key="2">
    <source>
        <dbReference type="ARBA" id="ARBA00009272"/>
    </source>
</evidence>
<evidence type="ECO:0000256" key="3">
    <source>
        <dbReference type="ARBA" id="ARBA00018024"/>
    </source>
</evidence>
<dbReference type="GO" id="GO:0003774">
    <property type="term" value="F:cytoskeletal motor activity"/>
    <property type="evidence" value="ECO:0007669"/>
    <property type="project" value="InterPro"/>
</dbReference>
<dbReference type="PANTHER" id="PTHR34653">
    <property type="match status" value="1"/>
</dbReference>
<dbReference type="Proteomes" id="UP000000289">
    <property type="component" value="Chromosome"/>
</dbReference>
<keyword evidence="6" id="KW-0969">Cilium</keyword>
<proteinExistence type="inferred from homology"/>
<protein>
    <recommendedName>
        <fullName evidence="3 5">Flagellar hook-basal body complex protein FliE</fullName>
    </recommendedName>
</protein>
<dbReference type="AlphaFoldDB" id="A0A0K0HBZ4"/>
<comment type="similarity">
    <text evidence="2 5">Belongs to the FliE family.</text>
</comment>
<dbReference type="NCBIfam" id="TIGR00205">
    <property type="entry name" value="fliE"/>
    <property type="match status" value="1"/>
</dbReference>
<evidence type="ECO:0000313" key="6">
    <source>
        <dbReference type="EMBL" id="CCC30872.1"/>
    </source>
</evidence>
<sequence length="104" mass="11108">MAAIQGIEGVISQLQATALAARGQETSSQPTVSFAGQLHAALDRISDRQSEARVQAEKFTLGEPGIALNDVMADMQKASVSMQMGIQVRNKLVAAYQEVMSMQV</sequence>
<dbReference type="RefSeq" id="WP_000719034.1">
    <property type="nucleotide sequence ID" value="NC_015761.1"/>
</dbReference>
<evidence type="ECO:0000256" key="4">
    <source>
        <dbReference type="ARBA" id="ARBA00023143"/>
    </source>
</evidence>
<dbReference type="InterPro" id="IPR001624">
    <property type="entry name" value="FliE"/>
</dbReference>
<dbReference type="GO" id="GO:0005198">
    <property type="term" value="F:structural molecule activity"/>
    <property type="evidence" value="ECO:0007669"/>
    <property type="project" value="UniProtKB-UniRule"/>
</dbReference>
<dbReference type="GO" id="GO:0009425">
    <property type="term" value="C:bacterial-type flagellum basal body"/>
    <property type="evidence" value="ECO:0007669"/>
    <property type="project" value="UniProtKB-SubCell"/>
</dbReference>
<dbReference type="GO" id="GO:0071973">
    <property type="term" value="P:bacterial-type flagellum-dependent cell motility"/>
    <property type="evidence" value="ECO:0007669"/>
    <property type="project" value="InterPro"/>
</dbReference>
<reference evidence="6 7" key="1">
    <citation type="journal article" date="2011" name="PLoS Pathog.">
        <title>Salmonella bongori provides insights into the evolution of the Salmonellae.</title>
        <authorList>
            <person name="Fookes M."/>
            <person name="Schroeder G.N."/>
            <person name="Langridge G.C."/>
            <person name="Blondel C.J."/>
            <person name="Mammina C."/>
            <person name="Connor T.R."/>
            <person name="Seth-Smith H."/>
            <person name="Vernikos G.S."/>
            <person name="Robinson K.S."/>
            <person name="Sanders M."/>
            <person name="Petty N.K."/>
            <person name="Kingsley R.A."/>
            <person name="Baumler A.J."/>
            <person name="Nuccio S.P."/>
            <person name="Contreras I."/>
            <person name="Santiviago C.A."/>
            <person name="Maskell D."/>
            <person name="Barrow P."/>
            <person name="Humphrey T."/>
            <person name="Nastasi A."/>
            <person name="Roberts M."/>
            <person name="Frankel G."/>
            <person name="Parkhill J."/>
            <person name="Dougan G."/>
            <person name="Thomson N.R."/>
        </authorList>
    </citation>
    <scope>NUCLEOTIDE SEQUENCE [LARGE SCALE GENOMIC DNA]</scope>
    <source>
        <strain evidence="7">ATCC 43975 / DSM 13772 / NCTC 12419</strain>
    </source>
</reference>
<accession>A0A0K0HBZ4</accession>
<dbReference type="GeneID" id="44980809"/>
<evidence type="ECO:0000313" key="7">
    <source>
        <dbReference type="Proteomes" id="UP000000289"/>
    </source>
</evidence>
<keyword evidence="4 5" id="KW-0975">Bacterial flagellum</keyword>
<gene>
    <name evidence="5 6" type="primary">fliE</name>
    <name evidence="6" type="ordered locus">SBG_1797</name>
</gene>
<dbReference type="eggNOG" id="COG1677">
    <property type="taxonomic scope" value="Bacteria"/>
</dbReference>
<dbReference type="Pfam" id="PF02049">
    <property type="entry name" value="FliE"/>
    <property type="match status" value="1"/>
</dbReference>
<dbReference type="HAMAP" id="MF_00724">
    <property type="entry name" value="FliE"/>
    <property type="match status" value="1"/>
</dbReference>
<dbReference type="EMBL" id="FR877557">
    <property type="protein sequence ID" value="CCC30872.1"/>
    <property type="molecule type" value="Genomic_DNA"/>
</dbReference>
<evidence type="ECO:0000256" key="5">
    <source>
        <dbReference type="HAMAP-Rule" id="MF_00724"/>
    </source>
</evidence>
<evidence type="ECO:0000256" key="1">
    <source>
        <dbReference type="ARBA" id="ARBA00004117"/>
    </source>
</evidence>
<dbReference type="PANTHER" id="PTHR34653:SF1">
    <property type="entry name" value="FLAGELLAR HOOK-BASAL BODY COMPLEX PROTEIN FLIE"/>
    <property type="match status" value="1"/>
</dbReference>
<name>A0A0K0HBZ4_SALBC</name>
<dbReference type="KEGG" id="sbg:SBG_1797"/>
<keyword evidence="6" id="KW-0282">Flagellum</keyword>